<dbReference type="InterPro" id="IPR047324">
    <property type="entry name" value="LbH_gamma_CA-like"/>
</dbReference>
<gene>
    <name evidence="1" type="primary">yrdA_2</name>
    <name evidence="1" type="ORF">KBTEX_03167</name>
</gene>
<protein>
    <submittedName>
        <fullName evidence="1">Protein YrdA</fullName>
    </submittedName>
</protein>
<dbReference type="EMBL" id="MN079175">
    <property type="protein sequence ID" value="QEA06826.1"/>
    <property type="molecule type" value="Genomic_DNA"/>
</dbReference>
<dbReference type="PANTHER" id="PTHR13061">
    <property type="entry name" value="DYNACTIN SUBUNIT P25"/>
    <property type="match status" value="1"/>
</dbReference>
<evidence type="ECO:0000313" key="1">
    <source>
        <dbReference type="EMBL" id="QEA06826.1"/>
    </source>
</evidence>
<organism evidence="1">
    <name type="scientific">uncultured organism</name>
    <dbReference type="NCBI Taxonomy" id="155900"/>
    <lineage>
        <taxon>unclassified sequences</taxon>
        <taxon>environmental samples</taxon>
    </lineage>
</organism>
<dbReference type="InterPro" id="IPR050484">
    <property type="entry name" value="Transf_Hexapept/Carb_Anhydrase"/>
</dbReference>
<accession>A0A5B8RDZ6</accession>
<dbReference type="Pfam" id="PF21711">
    <property type="entry name" value="DCTN5"/>
    <property type="match status" value="1"/>
</dbReference>
<sequence length="176" mass="18845">MIRPFDEKWPRIADSAWIDESAVIIGDVTVGNDVSVWPTAVIRGDVNRIAIGDRSNVQDGTVIHVAHDGPYSPGGFPTVVGEDVTIGHRAVVHACTVGSRVLVGMGAIIMDGAVVEDDCIIAAGTLVPPGRRLDAGYLYVGSPAKAARELSAGEREQLVYSAHHYVRVKEKHEGRR</sequence>
<proteinExistence type="predicted"/>
<name>A0A5B8RDZ6_9ZZZZ</name>
<dbReference type="AlphaFoldDB" id="A0A5B8RDZ6"/>
<dbReference type="CDD" id="cd04645">
    <property type="entry name" value="LbH_gamma_CA_like"/>
    <property type="match status" value="1"/>
</dbReference>
<dbReference type="InterPro" id="IPR011004">
    <property type="entry name" value="Trimer_LpxA-like_sf"/>
</dbReference>
<dbReference type="PANTHER" id="PTHR13061:SF56">
    <property type="entry name" value="PROTEIN YRDA"/>
    <property type="match status" value="1"/>
</dbReference>
<dbReference type="Gene3D" id="2.160.10.10">
    <property type="entry name" value="Hexapeptide repeat proteins"/>
    <property type="match status" value="1"/>
</dbReference>
<reference evidence="1" key="1">
    <citation type="submission" date="2019-06" db="EMBL/GenBank/DDBJ databases">
        <authorList>
            <person name="Murdoch R.W."/>
            <person name="Fathepure B."/>
        </authorList>
    </citation>
    <scope>NUCLEOTIDE SEQUENCE</scope>
</reference>
<dbReference type="SUPFAM" id="SSF51161">
    <property type="entry name" value="Trimeric LpxA-like enzymes"/>
    <property type="match status" value="1"/>
</dbReference>